<keyword evidence="3" id="KW-1185">Reference proteome</keyword>
<protein>
    <submittedName>
        <fullName evidence="2">Uncharacterized protein</fullName>
    </submittedName>
</protein>
<keyword evidence="1" id="KW-0812">Transmembrane</keyword>
<evidence type="ECO:0000313" key="2">
    <source>
        <dbReference type="EMBL" id="GFY96668.1"/>
    </source>
</evidence>
<sequence length="111" mass="12399">MFKELIWDTIGVYIEWLSLKDRQSVLVPNKTMAGFMCAMSTLKTAVKWIVKEARGIGFLLILHAASLVASVAAVMFLVIKDLLRLAFVDFAPRKMQSSDHPSSICISLLIQ</sequence>
<proteinExistence type="predicted"/>
<evidence type="ECO:0000313" key="3">
    <source>
        <dbReference type="Proteomes" id="UP000585474"/>
    </source>
</evidence>
<organism evidence="2 3">
    <name type="scientific">Actinidia rufa</name>
    <dbReference type="NCBI Taxonomy" id="165716"/>
    <lineage>
        <taxon>Eukaryota</taxon>
        <taxon>Viridiplantae</taxon>
        <taxon>Streptophyta</taxon>
        <taxon>Embryophyta</taxon>
        <taxon>Tracheophyta</taxon>
        <taxon>Spermatophyta</taxon>
        <taxon>Magnoliopsida</taxon>
        <taxon>eudicotyledons</taxon>
        <taxon>Gunneridae</taxon>
        <taxon>Pentapetalae</taxon>
        <taxon>asterids</taxon>
        <taxon>Ericales</taxon>
        <taxon>Actinidiaceae</taxon>
        <taxon>Actinidia</taxon>
    </lineage>
</organism>
<keyword evidence="1" id="KW-0472">Membrane</keyword>
<accession>A0A7J0FDD5</accession>
<dbReference type="AlphaFoldDB" id="A0A7J0FDD5"/>
<keyword evidence="1" id="KW-1133">Transmembrane helix</keyword>
<reference evidence="2 3" key="1">
    <citation type="submission" date="2019-07" db="EMBL/GenBank/DDBJ databases">
        <title>De Novo Assembly of kiwifruit Actinidia rufa.</title>
        <authorList>
            <person name="Sugita-Konishi S."/>
            <person name="Sato K."/>
            <person name="Mori E."/>
            <person name="Abe Y."/>
            <person name="Kisaki G."/>
            <person name="Hamano K."/>
            <person name="Suezawa K."/>
            <person name="Otani M."/>
            <person name="Fukuda T."/>
            <person name="Manabe T."/>
            <person name="Gomi K."/>
            <person name="Tabuchi M."/>
            <person name="Akimitsu K."/>
            <person name="Kataoka I."/>
        </authorList>
    </citation>
    <scope>NUCLEOTIDE SEQUENCE [LARGE SCALE GENOMIC DNA]</scope>
    <source>
        <strain evidence="3">cv. Fuchu</strain>
    </source>
</reference>
<dbReference type="Proteomes" id="UP000585474">
    <property type="component" value="Unassembled WGS sequence"/>
</dbReference>
<dbReference type="EMBL" id="BJWL01000011">
    <property type="protein sequence ID" value="GFY96668.1"/>
    <property type="molecule type" value="Genomic_DNA"/>
</dbReference>
<name>A0A7J0FDD5_9ERIC</name>
<feature type="transmembrane region" description="Helical" evidence="1">
    <location>
        <begin position="56"/>
        <end position="79"/>
    </location>
</feature>
<comment type="caution">
    <text evidence="2">The sequence shown here is derived from an EMBL/GenBank/DDBJ whole genome shotgun (WGS) entry which is preliminary data.</text>
</comment>
<evidence type="ECO:0000256" key="1">
    <source>
        <dbReference type="SAM" id="Phobius"/>
    </source>
</evidence>
<gene>
    <name evidence="2" type="ORF">Acr_11g0009740</name>
</gene>